<feature type="domain" description="POPDC1-3" evidence="16">
    <location>
        <begin position="137"/>
        <end position="362"/>
    </location>
</feature>
<evidence type="ECO:0000256" key="14">
    <source>
        <dbReference type="SAM" id="MobiDB-lite"/>
    </source>
</evidence>
<dbReference type="GO" id="GO:0051146">
    <property type="term" value="P:striated muscle cell differentiation"/>
    <property type="evidence" value="ECO:0007669"/>
    <property type="project" value="TreeGrafter"/>
</dbReference>
<evidence type="ECO:0000313" key="18">
    <source>
        <dbReference type="Proteomes" id="UP001233999"/>
    </source>
</evidence>
<keyword evidence="11 15" id="KW-1133">Transmembrane helix</keyword>
<comment type="similarity">
    <text evidence="4">Belongs to the popeye family.</text>
</comment>
<keyword evidence="12 15" id="KW-0472">Membrane</keyword>
<dbReference type="GO" id="GO:0042391">
    <property type="term" value="P:regulation of membrane potential"/>
    <property type="evidence" value="ECO:0007669"/>
    <property type="project" value="TreeGrafter"/>
</dbReference>
<keyword evidence="8 15" id="KW-0812">Transmembrane</keyword>
<evidence type="ECO:0000313" key="17">
    <source>
        <dbReference type="EMBL" id="KAJ9591756.1"/>
    </source>
</evidence>
<reference evidence="17" key="2">
    <citation type="submission" date="2023-05" db="EMBL/GenBank/DDBJ databases">
        <authorList>
            <person name="Fouks B."/>
        </authorList>
    </citation>
    <scope>NUCLEOTIDE SEQUENCE</scope>
    <source>
        <strain evidence="17">Stay&amp;Tobe</strain>
        <tissue evidence="17">Testes</tissue>
    </source>
</reference>
<keyword evidence="6" id="KW-0217">Developmental protein</keyword>
<dbReference type="GO" id="GO:0042383">
    <property type="term" value="C:sarcolemma"/>
    <property type="evidence" value="ECO:0007669"/>
    <property type="project" value="TreeGrafter"/>
</dbReference>
<dbReference type="Pfam" id="PF04831">
    <property type="entry name" value="POPDC1-3"/>
    <property type="match status" value="1"/>
</dbReference>
<dbReference type="GO" id="GO:0005923">
    <property type="term" value="C:bicellular tight junction"/>
    <property type="evidence" value="ECO:0007669"/>
    <property type="project" value="UniProtKB-SubCell"/>
</dbReference>
<evidence type="ECO:0000256" key="7">
    <source>
        <dbReference type="ARBA" id="ARBA00022475"/>
    </source>
</evidence>
<feature type="transmembrane region" description="Helical" evidence="15">
    <location>
        <begin position="164"/>
        <end position="185"/>
    </location>
</feature>
<evidence type="ECO:0000256" key="10">
    <source>
        <dbReference type="ARBA" id="ARBA00022949"/>
    </source>
</evidence>
<feature type="region of interest" description="Disordered" evidence="14">
    <location>
        <begin position="1"/>
        <end position="20"/>
    </location>
</feature>
<organism evidence="17 18">
    <name type="scientific">Diploptera punctata</name>
    <name type="common">Pacific beetle cockroach</name>
    <dbReference type="NCBI Taxonomy" id="6984"/>
    <lineage>
        <taxon>Eukaryota</taxon>
        <taxon>Metazoa</taxon>
        <taxon>Ecdysozoa</taxon>
        <taxon>Arthropoda</taxon>
        <taxon>Hexapoda</taxon>
        <taxon>Insecta</taxon>
        <taxon>Pterygota</taxon>
        <taxon>Neoptera</taxon>
        <taxon>Polyneoptera</taxon>
        <taxon>Dictyoptera</taxon>
        <taxon>Blattodea</taxon>
        <taxon>Blaberoidea</taxon>
        <taxon>Blaberidae</taxon>
        <taxon>Diplopterinae</taxon>
        <taxon>Diploptera</taxon>
    </lineage>
</organism>
<dbReference type="EMBL" id="JASPKZ010003857">
    <property type="protein sequence ID" value="KAJ9591756.1"/>
    <property type="molecule type" value="Genomic_DNA"/>
</dbReference>
<dbReference type="SUPFAM" id="SSF51206">
    <property type="entry name" value="cAMP-binding domain-like"/>
    <property type="match status" value="1"/>
</dbReference>
<keyword evidence="10" id="KW-0965">Cell junction</keyword>
<comment type="subcellular location">
    <subcellularLocation>
        <location evidence="3">Cell junction</location>
        <location evidence="3">Tight junction</location>
    </subcellularLocation>
    <subcellularLocation>
        <location evidence="1">Lateral cell membrane</location>
    </subcellularLocation>
    <subcellularLocation>
        <location evidence="2">Membrane</location>
        <topology evidence="2">Multi-pass membrane protein</topology>
    </subcellularLocation>
</comment>
<reference evidence="17" key="1">
    <citation type="journal article" date="2023" name="IScience">
        <title>Live-bearing cockroach genome reveals convergent evolutionary mechanisms linked to viviparity in insects and beyond.</title>
        <authorList>
            <person name="Fouks B."/>
            <person name="Harrison M.C."/>
            <person name="Mikhailova A.A."/>
            <person name="Marchal E."/>
            <person name="English S."/>
            <person name="Carruthers M."/>
            <person name="Jennings E.C."/>
            <person name="Chiamaka E.L."/>
            <person name="Frigard R.A."/>
            <person name="Pippel M."/>
            <person name="Attardo G.M."/>
            <person name="Benoit J.B."/>
            <person name="Bornberg-Bauer E."/>
            <person name="Tobe S.S."/>
        </authorList>
    </citation>
    <scope>NUCLEOTIDE SEQUENCE</scope>
    <source>
        <strain evidence="17">Stay&amp;Tobe</strain>
    </source>
</reference>
<dbReference type="PANTHER" id="PTHR12101:SF17">
    <property type="entry name" value="BLOOD VESSEL EPICARDIAL SUBSTANCE"/>
    <property type="match status" value="1"/>
</dbReference>
<evidence type="ECO:0000256" key="12">
    <source>
        <dbReference type="ARBA" id="ARBA00023136"/>
    </source>
</evidence>
<comment type="caution">
    <text evidence="17">The sequence shown here is derived from an EMBL/GenBank/DDBJ whole genome shotgun (WGS) entry which is preliminary data.</text>
</comment>
<keyword evidence="9" id="KW-0130">Cell adhesion</keyword>
<evidence type="ECO:0000256" key="6">
    <source>
        <dbReference type="ARBA" id="ARBA00022473"/>
    </source>
</evidence>
<evidence type="ECO:0000256" key="8">
    <source>
        <dbReference type="ARBA" id="ARBA00022692"/>
    </source>
</evidence>
<evidence type="ECO:0000256" key="11">
    <source>
        <dbReference type="ARBA" id="ARBA00022989"/>
    </source>
</evidence>
<evidence type="ECO:0000259" key="16">
    <source>
        <dbReference type="Pfam" id="PF04831"/>
    </source>
</evidence>
<evidence type="ECO:0000256" key="5">
    <source>
        <dbReference type="ARBA" id="ARBA00022427"/>
    </source>
</evidence>
<evidence type="ECO:0000256" key="15">
    <source>
        <dbReference type="SAM" id="Phobius"/>
    </source>
</evidence>
<dbReference type="InterPro" id="IPR018490">
    <property type="entry name" value="cNMP-bd_dom_sf"/>
</dbReference>
<sequence length="507" mass="55724">MEKLPNTSTPPEVGSSEVTPTAITTSTSVFLPTQPEGTDQVSGGGGGVTVTPQEMGSSTSTQSMTTTSTTPVTISGPDNFTDFTVWSEDFWNSSTPTPTISLLVTSNISLGNDTNVSVVAGYIPGEGDKYCVEWEAAQHNLFQTANLFFAAAFIVPRSFKQSLLLLRAFLCVGFFLSALWAGIHVCAPDAFAWSVGLVFLNAVHTIMLTCRFLPPPLSLELSELYLKLFKPLRVSKKHFKELSREGQILHLEPGETYAVEEVTPADERLSILLKGKLRVTCDDMHLHYIEPHQFIDSPEWEANHENSDDVFQVTITAEQECLYVCWSRLKLERVLRHRPLLKVVLSNIIGKDITHKLYSLNENLGTAANEEALAALNRPSDHWRTMNRSLSVDAVHTGTRGHVRSLAWRTQQQRRTSATYSDRSSSPSRIQPHHCWVPVVANHFPVTSPFTNYPQSSDNHNSRRCGSRNSCICRHNCSGSAVHSIATSSAGSSHCAGNSAATGANTH</sequence>
<gene>
    <name evidence="17" type="ORF">L9F63_001692</name>
</gene>
<proteinExistence type="inferred from homology"/>
<evidence type="ECO:0000256" key="4">
    <source>
        <dbReference type="ARBA" id="ARBA00007146"/>
    </source>
</evidence>
<evidence type="ECO:0000256" key="13">
    <source>
        <dbReference type="ARBA" id="ARBA00023180"/>
    </source>
</evidence>
<protein>
    <recommendedName>
        <fullName evidence="16">POPDC1-3 domain-containing protein</fullName>
    </recommendedName>
</protein>
<keyword evidence="13" id="KW-0325">Glycoprotein</keyword>
<feature type="region of interest" description="Disordered" evidence="14">
    <location>
        <begin position="488"/>
        <end position="507"/>
    </location>
</feature>
<dbReference type="AlphaFoldDB" id="A0AAD8A3J3"/>
<evidence type="ECO:0000256" key="3">
    <source>
        <dbReference type="ARBA" id="ARBA00004435"/>
    </source>
</evidence>
<name>A0AAD8A3J3_DIPPU</name>
<keyword evidence="18" id="KW-1185">Reference proteome</keyword>
<accession>A0AAD8A3J3</accession>
<dbReference type="Gene3D" id="2.60.120.10">
    <property type="entry name" value="Jelly Rolls"/>
    <property type="match status" value="1"/>
</dbReference>
<evidence type="ECO:0000256" key="9">
    <source>
        <dbReference type="ARBA" id="ARBA00022889"/>
    </source>
</evidence>
<dbReference type="Proteomes" id="UP001233999">
    <property type="component" value="Unassembled WGS sequence"/>
</dbReference>
<keyword evidence="7" id="KW-1003">Cell membrane</keyword>
<feature type="region of interest" description="Disordered" evidence="14">
    <location>
        <begin position="25"/>
        <end position="73"/>
    </location>
</feature>
<dbReference type="GO" id="GO:0007507">
    <property type="term" value="P:heart development"/>
    <property type="evidence" value="ECO:0007669"/>
    <property type="project" value="TreeGrafter"/>
</dbReference>
<dbReference type="InterPro" id="IPR006916">
    <property type="entry name" value="POPDC1-3"/>
</dbReference>
<dbReference type="InterPro" id="IPR014710">
    <property type="entry name" value="RmlC-like_jellyroll"/>
</dbReference>
<dbReference type="InterPro" id="IPR055272">
    <property type="entry name" value="POPDC1-3_dom"/>
</dbReference>
<keyword evidence="5" id="KW-0796">Tight junction</keyword>
<dbReference type="PANTHER" id="PTHR12101">
    <property type="entry name" value="POPEYE DOMAIN CONTAINING PROTEIN"/>
    <property type="match status" value="1"/>
</dbReference>
<evidence type="ECO:0000256" key="1">
    <source>
        <dbReference type="ARBA" id="ARBA00004124"/>
    </source>
</evidence>
<evidence type="ECO:0000256" key="2">
    <source>
        <dbReference type="ARBA" id="ARBA00004141"/>
    </source>
</evidence>
<dbReference type="GO" id="GO:0030552">
    <property type="term" value="F:cAMP binding"/>
    <property type="evidence" value="ECO:0007669"/>
    <property type="project" value="TreeGrafter"/>
</dbReference>
<dbReference type="GO" id="GO:0016328">
    <property type="term" value="C:lateral plasma membrane"/>
    <property type="evidence" value="ECO:0007669"/>
    <property type="project" value="UniProtKB-SubCell"/>
</dbReference>
<dbReference type="GO" id="GO:0007155">
    <property type="term" value="P:cell adhesion"/>
    <property type="evidence" value="ECO:0007669"/>
    <property type="project" value="UniProtKB-KW"/>
</dbReference>
<feature type="transmembrane region" description="Helical" evidence="15">
    <location>
        <begin position="191"/>
        <end position="213"/>
    </location>
</feature>
<feature type="compositionally biased region" description="Low complexity" evidence="14">
    <location>
        <begin position="57"/>
        <end position="73"/>
    </location>
</feature>